<dbReference type="GO" id="GO:0005506">
    <property type="term" value="F:iron ion binding"/>
    <property type="evidence" value="ECO:0007669"/>
    <property type="project" value="InterPro"/>
</dbReference>
<comment type="cofactor">
    <cofactor evidence="1 6">
        <name>heme</name>
        <dbReference type="ChEBI" id="CHEBI:30413"/>
    </cofactor>
</comment>
<reference evidence="9 10" key="1">
    <citation type="journal article" date="2018" name="Sci. Rep.">
        <title>Comparative genomics provides insights into the lifestyle and reveals functional heterogeneity of dark septate endophytic fungi.</title>
        <authorList>
            <person name="Knapp D.G."/>
            <person name="Nemeth J.B."/>
            <person name="Barry K."/>
            <person name="Hainaut M."/>
            <person name="Henrissat B."/>
            <person name="Johnson J."/>
            <person name="Kuo A."/>
            <person name="Lim J.H.P."/>
            <person name="Lipzen A."/>
            <person name="Nolan M."/>
            <person name="Ohm R.A."/>
            <person name="Tamas L."/>
            <person name="Grigoriev I.V."/>
            <person name="Spatafora J.W."/>
            <person name="Nagy L.G."/>
            <person name="Kovacs G.M."/>
        </authorList>
    </citation>
    <scope>NUCLEOTIDE SEQUENCE [LARGE SCALE GENOMIC DNA]</scope>
    <source>
        <strain evidence="9 10">DSE2036</strain>
    </source>
</reference>
<dbReference type="InterPro" id="IPR017972">
    <property type="entry name" value="Cyt_P450_CS"/>
</dbReference>
<feature type="binding site" description="axial binding residue" evidence="6">
    <location>
        <position position="447"/>
    </location>
    <ligand>
        <name>heme</name>
        <dbReference type="ChEBI" id="CHEBI:30413"/>
    </ligand>
    <ligandPart>
        <name>Fe</name>
        <dbReference type="ChEBI" id="CHEBI:18248"/>
    </ligandPart>
</feature>
<dbReference type="GO" id="GO:0016705">
    <property type="term" value="F:oxidoreductase activity, acting on paired donors, with incorporation or reduction of molecular oxygen"/>
    <property type="evidence" value="ECO:0007669"/>
    <property type="project" value="InterPro"/>
</dbReference>
<accession>A0A2V1D961</accession>
<keyword evidence="8" id="KW-1133">Transmembrane helix</keyword>
<keyword evidence="7 9" id="KW-0503">Monooxygenase</keyword>
<dbReference type="InterPro" id="IPR001128">
    <property type="entry name" value="Cyt_P450"/>
</dbReference>
<dbReference type="Proteomes" id="UP000244855">
    <property type="component" value="Unassembled WGS sequence"/>
</dbReference>
<keyword evidence="3 6" id="KW-0349">Heme</keyword>
<evidence type="ECO:0000256" key="6">
    <source>
        <dbReference type="PIRSR" id="PIRSR602401-1"/>
    </source>
</evidence>
<evidence type="ECO:0000256" key="2">
    <source>
        <dbReference type="ARBA" id="ARBA00010617"/>
    </source>
</evidence>
<dbReference type="EMBL" id="KZ805528">
    <property type="protein sequence ID" value="PVH94595.1"/>
    <property type="molecule type" value="Genomic_DNA"/>
</dbReference>
<dbReference type="InterPro" id="IPR002401">
    <property type="entry name" value="Cyt_P450_E_grp-I"/>
</dbReference>
<gene>
    <name evidence="9" type="ORF">DM02DRAFT_660919</name>
</gene>
<feature type="transmembrane region" description="Helical" evidence="8">
    <location>
        <begin position="6"/>
        <end position="29"/>
    </location>
</feature>
<evidence type="ECO:0000256" key="7">
    <source>
        <dbReference type="RuleBase" id="RU000461"/>
    </source>
</evidence>
<protein>
    <submittedName>
        <fullName evidence="9">Toxin biosynthesis cytochrome P450 monooxygenase</fullName>
    </submittedName>
</protein>
<evidence type="ECO:0000313" key="10">
    <source>
        <dbReference type="Proteomes" id="UP000244855"/>
    </source>
</evidence>
<dbReference type="STRING" id="97972.A0A2V1D961"/>
<evidence type="ECO:0000256" key="3">
    <source>
        <dbReference type="ARBA" id="ARBA00022617"/>
    </source>
</evidence>
<dbReference type="CDD" id="cd11058">
    <property type="entry name" value="CYP60B-like"/>
    <property type="match status" value="1"/>
</dbReference>
<dbReference type="Pfam" id="PF00067">
    <property type="entry name" value="p450"/>
    <property type="match status" value="1"/>
</dbReference>
<organism evidence="9 10">
    <name type="scientific">Periconia macrospinosa</name>
    <dbReference type="NCBI Taxonomy" id="97972"/>
    <lineage>
        <taxon>Eukaryota</taxon>
        <taxon>Fungi</taxon>
        <taxon>Dikarya</taxon>
        <taxon>Ascomycota</taxon>
        <taxon>Pezizomycotina</taxon>
        <taxon>Dothideomycetes</taxon>
        <taxon>Pleosporomycetidae</taxon>
        <taxon>Pleosporales</taxon>
        <taxon>Massarineae</taxon>
        <taxon>Periconiaceae</taxon>
        <taxon>Periconia</taxon>
    </lineage>
</organism>
<dbReference type="PROSITE" id="PS00086">
    <property type="entry name" value="CYTOCHROME_P450"/>
    <property type="match status" value="1"/>
</dbReference>
<comment type="similarity">
    <text evidence="2 7">Belongs to the cytochrome P450 family.</text>
</comment>
<keyword evidence="10" id="KW-1185">Reference proteome</keyword>
<dbReference type="PANTHER" id="PTHR24305">
    <property type="entry name" value="CYTOCHROME P450"/>
    <property type="match status" value="1"/>
</dbReference>
<sequence length="514" mass="59238">MEQIFLDLWVIVVVLPLYWCLHVLYNLFLHPLSRYPGPKLWAASRLPYAISLARGNLVHDTWAIHEKYGKTVRLAPNELSFTNKEAWQDIYGSRSRGHAEFPKNPAWIRPAPNGAWSILDAPEEIHARQRKILNYAFSHAALKSQEPYVQKYASLLVQRARELGQMDMKDWYAFTTFDITGDLTFGQSFYCLENGKYHRWVAYLFAHLKASCLLASISFYPLLLNILWVFLPKSSFNERLYHFQKSVKWVHKRLDTKNDREDFISYITDNNVGKTMTTEEIEATSGTLVIAGSETSSTVLTSTTLNLLINPEKLRKLAQEIRTSFTVEDEITSQALNRLPYLNAVFQENFRYSPPVPCSIPRVVPKGGDVIAGNHFPEGIFVGLPQIPVYRSSHYFALPHAFLPERWLDPKNSAFFPTGNDPDFDKNTFLHDDRVVVQTFSVGPRQCIAQNLGLLEVKIILARLLWNFNLEFMGGKKELLRMREQPWDSQKTYGLWVKRPLHVRLIPVETVVSM</sequence>
<dbReference type="InterPro" id="IPR036396">
    <property type="entry name" value="Cyt_P450_sf"/>
</dbReference>
<feature type="transmembrane region" description="Helical" evidence="8">
    <location>
        <begin position="212"/>
        <end position="231"/>
    </location>
</feature>
<dbReference type="GO" id="GO:0020037">
    <property type="term" value="F:heme binding"/>
    <property type="evidence" value="ECO:0007669"/>
    <property type="project" value="InterPro"/>
</dbReference>
<evidence type="ECO:0000256" key="8">
    <source>
        <dbReference type="SAM" id="Phobius"/>
    </source>
</evidence>
<dbReference type="SUPFAM" id="SSF48264">
    <property type="entry name" value="Cytochrome P450"/>
    <property type="match status" value="1"/>
</dbReference>
<keyword evidence="5 6" id="KW-0408">Iron</keyword>
<name>A0A2V1D961_9PLEO</name>
<dbReference type="PRINTS" id="PR00463">
    <property type="entry name" value="EP450I"/>
</dbReference>
<keyword evidence="8" id="KW-0472">Membrane</keyword>
<keyword evidence="4 6" id="KW-0479">Metal-binding</keyword>
<dbReference type="PANTHER" id="PTHR24305:SF210">
    <property type="entry name" value="CYTOCHROME P450 MONOOXYGENASE ASQL-RELATED"/>
    <property type="match status" value="1"/>
</dbReference>
<evidence type="ECO:0000256" key="5">
    <source>
        <dbReference type="ARBA" id="ARBA00023004"/>
    </source>
</evidence>
<evidence type="ECO:0000256" key="1">
    <source>
        <dbReference type="ARBA" id="ARBA00001971"/>
    </source>
</evidence>
<proteinExistence type="inferred from homology"/>
<dbReference type="AlphaFoldDB" id="A0A2V1D961"/>
<dbReference type="OrthoDB" id="1470350at2759"/>
<keyword evidence="8" id="KW-0812">Transmembrane</keyword>
<evidence type="ECO:0000313" key="9">
    <source>
        <dbReference type="EMBL" id="PVH94595.1"/>
    </source>
</evidence>
<evidence type="ECO:0000256" key="4">
    <source>
        <dbReference type="ARBA" id="ARBA00022723"/>
    </source>
</evidence>
<dbReference type="Gene3D" id="1.10.630.10">
    <property type="entry name" value="Cytochrome P450"/>
    <property type="match status" value="1"/>
</dbReference>
<keyword evidence="7" id="KW-0560">Oxidoreductase</keyword>
<dbReference type="PRINTS" id="PR00385">
    <property type="entry name" value="P450"/>
</dbReference>
<dbReference type="GO" id="GO:0004497">
    <property type="term" value="F:monooxygenase activity"/>
    <property type="evidence" value="ECO:0007669"/>
    <property type="project" value="UniProtKB-KW"/>
</dbReference>
<dbReference type="InterPro" id="IPR050121">
    <property type="entry name" value="Cytochrome_P450_monoxygenase"/>
</dbReference>